<proteinExistence type="predicted"/>
<reference evidence="1" key="1">
    <citation type="submission" date="2018-05" db="EMBL/GenBank/DDBJ databases">
        <authorList>
            <person name="Lanie J.A."/>
            <person name="Ng W.-L."/>
            <person name="Kazmierczak K.M."/>
            <person name="Andrzejewski T.M."/>
            <person name="Davidsen T.M."/>
            <person name="Wayne K.J."/>
            <person name="Tettelin H."/>
            <person name="Glass J.I."/>
            <person name="Rusch D."/>
            <person name="Podicherti R."/>
            <person name="Tsui H.-C.T."/>
            <person name="Winkler M.E."/>
        </authorList>
    </citation>
    <scope>NUCLEOTIDE SEQUENCE</scope>
</reference>
<dbReference type="AlphaFoldDB" id="A0A382S440"/>
<name>A0A382S440_9ZZZZ</name>
<sequence length="32" mass="3799">MDDASDWSDQQPTRMLFGIGDWWIQTLETPEE</sequence>
<evidence type="ECO:0000313" key="1">
    <source>
        <dbReference type="EMBL" id="SVD03671.1"/>
    </source>
</evidence>
<protein>
    <submittedName>
        <fullName evidence="1">Uncharacterized protein</fullName>
    </submittedName>
</protein>
<gene>
    <name evidence="1" type="ORF">METZ01_LOCUS356525</name>
</gene>
<accession>A0A382S440</accession>
<organism evidence="1">
    <name type="scientific">marine metagenome</name>
    <dbReference type="NCBI Taxonomy" id="408172"/>
    <lineage>
        <taxon>unclassified sequences</taxon>
        <taxon>metagenomes</taxon>
        <taxon>ecological metagenomes</taxon>
    </lineage>
</organism>
<dbReference type="EMBL" id="UINC01125683">
    <property type="protein sequence ID" value="SVD03671.1"/>
    <property type="molecule type" value="Genomic_DNA"/>
</dbReference>